<keyword evidence="2" id="KW-1133">Transmembrane helix</keyword>
<dbReference type="AlphaFoldDB" id="A0A9P4IWU5"/>
<protein>
    <submittedName>
        <fullName evidence="3">Uncharacterized protein</fullName>
    </submittedName>
</protein>
<keyword evidence="4" id="KW-1185">Reference proteome</keyword>
<evidence type="ECO:0000313" key="4">
    <source>
        <dbReference type="Proteomes" id="UP000799439"/>
    </source>
</evidence>
<feature type="compositionally biased region" description="Basic and acidic residues" evidence="1">
    <location>
        <begin position="138"/>
        <end position="147"/>
    </location>
</feature>
<proteinExistence type="predicted"/>
<evidence type="ECO:0000256" key="1">
    <source>
        <dbReference type="SAM" id="MobiDB-lite"/>
    </source>
</evidence>
<name>A0A9P4IWU5_9PEZI</name>
<feature type="region of interest" description="Disordered" evidence="1">
    <location>
        <begin position="102"/>
        <end position="147"/>
    </location>
</feature>
<dbReference type="EMBL" id="ML996088">
    <property type="protein sequence ID" value="KAF2151387.1"/>
    <property type="molecule type" value="Genomic_DNA"/>
</dbReference>
<dbReference type="Proteomes" id="UP000799439">
    <property type="component" value="Unassembled WGS sequence"/>
</dbReference>
<comment type="caution">
    <text evidence="3">The sequence shown here is derived from an EMBL/GenBank/DDBJ whole genome shotgun (WGS) entry which is preliminary data.</text>
</comment>
<organism evidence="3 4">
    <name type="scientific">Myriangium duriaei CBS 260.36</name>
    <dbReference type="NCBI Taxonomy" id="1168546"/>
    <lineage>
        <taxon>Eukaryota</taxon>
        <taxon>Fungi</taxon>
        <taxon>Dikarya</taxon>
        <taxon>Ascomycota</taxon>
        <taxon>Pezizomycotina</taxon>
        <taxon>Dothideomycetes</taxon>
        <taxon>Dothideomycetidae</taxon>
        <taxon>Myriangiales</taxon>
        <taxon>Myriangiaceae</taxon>
        <taxon>Myriangium</taxon>
    </lineage>
</organism>
<keyword evidence="2" id="KW-0472">Membrane</keyword>
<gene>
    <name evidence="3" type="ORF">K461DRAFT_295442</name>
</gene>
<reference evidence="3" key="1">
    <citation type="journal article" date="2020" name="Stud. Mycol.">
        <title>101 Dothideomycetes genomes: a test case for predicting lifestyles and emergence of pathogens.</title>
        <authorList>
            <person name="Haridas S."/>
            <person name="Albert R."/>
            <person name="Binder M."/>
            <person name="Bloem J."/>
            <person name="Labutti K."/>
            <person name="Salamov A."/>
            <person name="Andreopoulos B."/>
            <person name="Baker S."/>
            <person name="Barry K."/>
            <person name="Bills G."/>
            <person name="Bluhm B."/>
            <person name="Cannon C."/>
            <person name="Castanera R."/>
            <person name="Culley D."/>
            <person name="Daum C."/>
            <person name="Ezra D."/>
            <person name="Gonzalez J."/>
            <person name="Henrissat B."/>
            <person name="Kuo A."/>
            <person name="Liang C."/>
            <person name="Lipzen A."/>
            <person name="Lutzoni F."/>
            <person name="Magnuson J."/>
            <person name="Mondo S."/>
            <person name="Nolan M."/>
            <person name="Ohm R."/>
            <person name="Pangilinan J."/>
            <person name="Park H.-J."/>
            <person name="Ramirez L."/>
            <person name="Alfaro M."/>
            <person name="Sun H."/>
            <person name="Tritt A."/>
            <person name="Yoshinaga Y."/>
            <person name="Zwiers L.-H."/>
            <person name="Turgeon B."/>
            <person name="Goodwin S."/>
            <person name="Spatafora J."/>
            <person name="Crous P."/>
            <person name="Grigoriev I."/>
        </authorList>
    </citation>
    <scope>NUCLEOTIDE SEQUENCE</scope>
    <source>
        <strain evidence="3">CBS 260.36</strain>
    </source>
</reference>
<accession>A0A9P4IWU5</accession>
<evidence type="ECO:0000256" key="2">
    <source>
        <dbReference type="SAM" id="Phobius"/>
    </source>
</evidence>
<dbReference type="OrthoDB" id="5309803at2759"/>
<feature type="transmembrane region" description="Helical" evidence="2">
    <location>
        <begin position="20"/>
        <end position="46"/>
    </location>
</feature>
<feature type="compositionally biased region" description="Basic residues" evidence="1">
    <location>
        <begin position="128"/>
        <end position="137"/>
    </location>
</feature>
<evidence type="ECO:0000313" key="3">
    <source>
        <dbReference type="EMBL" id="KAF2151387.1"/>
    </source>
</evidence>
<sequence length="147" mass="16815">MGRLSILPESLCFVETAISWLFIALAVITIGPWALVFVYDFFLYIWRSLVFDIPYIGGASRGKQRPRAPSLVNRPDGHRRRFSLAALSVDMKPVDLKQFVIPEEDDSRDEFQDERNDSVIGDGSPTEHRHRKARPLRPTHDDVAVHD</sequence>
<keyword evidence="2" id="KW-0812">Transmembrane</keyword>